<evidence type="ECO:0000256" key="1">
    <source>
        <dbReference type="ARBA" id="ARBA00022553"/>
    </source>
</evidence>
<evidence type="ECO:0000256" key="4">
    <source>
        <dbReference type="ARBA" id="ARBA00037770"/>
    </source>
</evidence>
<sequence>MPKKPFSGKAKKQQLQLKKQSKLCNIQGISNKNAVTLLTKKQDDSDNEFDLPICQKINAQPKVRGGRGKPNRYVLQFYQETEKEIKTKKEAAKQKLELSLEDSLEINIDDYFEPALDFPKRPPWNFEMTREQLEAREHKYFMEYIETLEKLYDFSKLSYFELNLETWRQLWRVLEISDVILLIVDIRFPALMFPPSLHSFIKGIKKDMILILNKIDLAPAPLVVAWLHYFKEKFSDLEVLCFTSYPGYNIQSRNKTVIKNSKRKGRFRMAAEGAEKLLQVCQNITQGKVDLTSWKTKITEEKTLEYECDEVKIEVGKTIISKVDTSYEECPKFNGNILTIGCIGQPNAGKSSLINAIMGKKVVSVSRTPGHTKHFQTIFLTNNVRLCDCPGLVFPSKVPKTLQILMGSYPIAQLREPFSAIRFLAEHVDLVKTLKIVHPDGDDTWSALDICDGWAHKRGFRTAKAARLDTHRAANNLLRMALDGRIILCLVPPKYTSLKDYWQNHVDVPSVLYIQANSEEQRQYLEAEYSEISKEESEDDYNESENTSDFDHSSDDSEESSDGMTMTNKFNVLSNIQ</sequence>
<organism evidence="8">
    <name type="scientific">Clastoptera arizonana</name>
    <name type="common">Arizona spittle bug</name>
    <dbReference type="NCBI Taxonomy" id="38151"/>
    <lineage>
        <taxon>Eukaryota</taxon>
        <taxon>Metazoa</taxon>
        <taxon>Ecdysozoa</taxon>
        <taxon>Arthropoda</taxon>
        <taxon>Hexapoda</taxon>
        <taxon>Insecta</taxon>
        <taxon>Pterygota</taxon>
        <taxon>Neoptera</taxon>
        <taxon>Paraneoptera</taxon>
        <taxon>Hemiptera</taxon>
        <taxon>Auchenorrhyncha</taxon>
        <taxon>Cercopoidea</taxon>
        <taxon>Clastopteridae</taxon>
        <taxon>Clastoptera</taxon>
    </lineage>
</organism>
<proteinExistence type="predicted"/>
<name>A0A1B6C3N2_9HEMI</name>
<reference evidence="8" key="1">
    <citation type="submission" date="2015-12" db="EMBL/GenBank/DDBJ databases">
        <title>De novo transcriptome assembly of four potential Pierce s Disease insect vectors from Arizona vineyards.</title>
        <authorList>
            <person name="Tassone E.E."/>
        </authorList>
    </citation>
    <scope>NUCLEOTIDE SEQUENCE</scope>
</reference>
<evidence type="ECO:0000256" key="2">
    <source>
        <dbReference type="ARBA" id="ARBA00022741"/>
    </source>
</evidence>
<keyword evidence="3" id="KW-0342">GTP-binding</keyword>
<dbReference type="InterPro" id="IPR006073">
    <property type="entry name" value="GTP-bd"/>
</dbReference>
<dbReference type="AlphaFoldDB" id="A0A1B6C3N2"/>
<dbReference type="InterPro" id="IPR027417">
    <property type="entry name" value="P-loop_NTPase"/>
</dbReference>
<dbReference type="PANTHER" id="PTHR45709">
    <property type="entry name" value="LARGE SUBUNIT GTPASE 1 HOMOLOG-RELATED"/>
    <property type="match status" value="1"/>
</dbReference>
<gene>
    <name evidence="8" type="ORF">g.27429</name>
    <name evidence="9" type="ORF">g.27430</name>
</gene>
<dbReference type="PANTHER" id="PTHR45709:SF3">
    <property type="entry name" value="GUANINE NUCLEOTIDE-BINDING PROTEIN-LIKE 1"/>
    <property type="match status" value="1"/>
</dbReference>
<dbReference type="GO" id="GO:0003924">
    <property type="term" value="F:GTPase activity"/>
    <property type="evidence" value="ECO:0007669"/>
    <property type="project" value="InterPro"/>
</dbReference>
<comment type="function">
    <text evidence="4">Possible regulatory or functional link with the histocompatibility cluster.</text>
</comment>
<dbReference type="CDD" id="cd01857">
    <property type="entry name" value="HSR1_MMR1"/>
    <property type="match status" value="1"/>
</dbReference>
<feature type="compositionally biased region" description="Acidic residues" evidence="6">
    <location>
        <begin position="536"/>
        <end position="548"/>
    </location>
</feature>
<evidence type="ECO:0000256" key="5">
    <source>
        <dbReference type="ARBA" id="ARBA00039902"/>
    </source>
</evidence>
<dbReference type="Gene3D" id="3.40.50.300">
    <property type="entry name" value="P-loop containing nucleotide triphosphate hydrolases"/>
    <property type="match status" value="1"/>
</dbReference>
<dbReference type="InterPro" id="IPR043358">
    <property type="entry name" value="GNL1-like"/>
</dbReference>
<evidence type="ECO:0000256" key="6">
    <source>
        <dbReference type="SAM" id="MobiDB-lite"/>
    </source>
</evidence>
<feature type="domain" description="CP-type G" evidence="7">
    <location>
        <begin position="167"/>
        <end position="395"/>
    </location>
</feature>
<dbReference type="EMBL" id="GEDC01011512">
    <property type="protein sequence ID" value="JAS25786.1"/>
    <property type="molecule type" value="Transcribed_RNA"/>
</dbReference>
<keyword evidence="1" id="KW-0597">Phosphoprotein</keyword>
<feature type="region of interest" description="Disordered" evidence="6">
    <location>
        <begin position="529"/>
        <end position="577"/>
    </location>
</feature>
<evidence type="ECO:0000256" key="3">
    <source>
        <dbReference type="ARBA" id="ARBA00023134"/>
    </source>
</evidence>
<evidence type="ECO:0000313" key="9">
    <source>
        <dbReference type="EMBL" id="JAS25786.1"/>
    </source>
</evidence>
<dbReference type="Pfam" id="PF01926">
    <property type="entry name" value="MMR_HSR1"/>
    <property type="match status" value="1"/>
</dbReference>
<dbReference type="InterPro" id="IPR030378">
    <property type="entry name" value="G_CP_dom"/>
</dbReference>
<dbReference type="PRINTS" id="PR00326">
    <property type="entry name" value="GTP1OBG"/>
</dbReference>
<dbReference type="EMBL" id="GEDC01029180">
    <property type="protein sequence ID" value="JAS08118.1"/>
    <property type="molecule type" value="Transcribed_RNA"/>
</dbReference>
<feature type="compositionally biased region" description="Polar residues" evidence="6">
    <location>
        <begin position="563"/>
        <end position="577"/>
    </location>
</feature>
<dbReference type="PROSITE" id="PS51721">
    <property type="entry name" value="G_CP"/>
    <property type="match status" value="1"/>
</dbReference>
<dbReference type="GO" id="GO:0005525">
    <property type="term" value="F:GTP binding"/>
    <property type="evidence" value="ECO:0007669"/>
    <property type="project" value="UniProtKB-KW"/>
</dbReference>
<evidence type="ECO:0000313" key="8">
    <source>
        <dbReference type="EMBL" id="JAS08118.1"/>
    </source>
</evidence>
<evidence type="ECO:0000259" key="7">
    <source>
        <dbReference type="PROSITE" id="PS51721"/>
    </source>
</evidence>
<accession>A0A1B6C3N2</accession>
<keyword evidence="2" id="KW-0547">Nucleotide-binding</keyword>
<protein>
    <recommendedName>
        <fullName evidence="5">Guanine nucleotide-binding protein-like 1</fullName>
    </recommendedName>
</protein>
<dbReference type="SUPFAM" id="SSF52540">
    <property type="entry name" value="P-loop containing nucleoside triphosphate hydrolases"/>
    <property type="match status" value="1"/>
</dbReference>